<dbReference type="OrthoDB" id="537413at2759"/>
<keyword evidence="3" id="KW-1185">Reference proteome</keyword>
<dbReference type="EMBL" id="PGGS01000362">
    <property type="protein sequence ID" value="PNH04757.1"/>
    <property type="molecule type" value="Genomic_DNA"/>
</dbReference>
<feature type="compositionally biased region" description="Basic and acidic residues" evidence="1">
    <location>
        <begin position="173"/>
        <end position="190"/>
    </location>
</feature>
<feature type="compositionally biased region" description="Gly residues" evidence="1">
    <location>
        <begin position="216"/>
        <end position="231"/>
    </location>
</feature>
<evidence type="ECO:0000256" key="1">
    <source>
        <dbReference type="SAM" id="MobiDB-lite"/>
    </source>
</evidence>
<evidence type="ECO:0000313" key="2">
    <source>
        <dbReference type="EMBL" id="PNH04757.1"/>
    </source>
</evidence>
<accession>A0A2J7ZWV0</accession>
<feature type="region of interest" description="Disordered" evidence="1">
    <location>
        <begin position="103"/>
        <end position="233"/>
    </location>
</feature>
<proteinExistence type="predicted"/>
<sequence>MVKTIGRRVVDVAQKARGRLALRYEIEIIPYFCGEIPEGVKQCSFAWERGSKLFVTNPEAVNPNTRAVFWKQYLRQTVTIYKEGTELLQKDFAFKVQDLSGFDPETGEPLHNGHNGHQRSRNGGGASTSGGGGDEDPDDYGNPYPGRKGKKHRRRKHRTRTHSENGIPEDAEQPERGQDEGHREPHDPGHDPGGAEEGGGRRGRKGERRAVLQVYGGAGGGKDGTGGGGSGALQVQAGRQLHKSSWRDYVCCCCPPRGPAEDPLEGDTLLAKGRVG</sequence>
<protein>
    <submittedName>
        <fullName evidence="2">Uncharacterized protein</fullName>
    </submittedName>
</protein>
<comment type="caution">
    <text evidence="2">The sequence shown here is derived from an EMBL/GenBank/DDBJ whole genome shotgun (WGS) entry which is preliminary data.</text>
</comment>
<organism evidence="2 3">
    <name type="scientific">Tetrabaena socialis</name>
    <dbReference type="NCBI Taxonomy" id="47790"/>
    <lineage>
        <taxon>Eukaryota</taxon>
        <taxon>Viridiplantae</taxon>
        <taxon>Chlorophyta</taxon>
        <taxon>core chlorophytes</taxon>
        <taxon>Chlorophyceae</taxon>
        <taxon>CS clade</taxon>
        <taxon>Chlamydomonadales</taxon>
        <taxon>Tetrabaenaceae</taxon>
        <taxon>Tetrabaena</taxon>
    </lineage>
</organism>
<name>A0A2J7ZWV0_9CHLO</name>
<feature type="compositionally biased region" description="Gly residues" evidence="1">
    <location>
        <begin position="122"/>
        <end position="132"/>
    </location>
</feature>
<dbReference type="AlphaFoldDB" id="A0A2J7ZWV0"/>
<feature type="compositionally biased region" description="Basic residues" evidence="1">
    <location>
        <begin position="147"/>
        <end position="160"/>
    </location>
</feature>
<reference evidence="2 3" key="1">
    <citation type="journal article" date="2017" name="Mol. Biol. Evol.">
        <title>The 4-celled Tetrabaena socialis nuclear genome reveals the essential components for genetic control of cell number at the origin of multicellularity in the volvocine lineage.</title>
        <authorList>
            <person name="Featherston J."/>
            <person name="Arakaki Y."/>
            <person name="Hanschen E.R."/>
            <person name="Ferris P.J."/>
            <person name="Michod R.E."/>
            <person name="Olson B.J.S.C."/>
            <person name="Nozaki H."/>
            <person name="Durand P.M."/>
        </authorList>
    </citation>
    <scope>NUCLEOTIDE SEQUENCE [LARGE SCALE GENOMIC DNA]</scope>
    <source>
        <strain evidence="2 3">NIES-571</strain>
    </source>
</reference>
<gene>
    <name evidence="2" type="ORF">TSOC_009054</name>
</gene>
<dbReference type="Proteomes" id="UP000236333">
    <property type="component" value="Unassembled WGS sequence"/>
</dbReference>
<evidence type="ECO:0000313" key="3">
    <source>
        <dbReference type="Proteomes" id="UP000236333"/>
    </source>
</evidence>